<dbReference type="Gene3D" id="1.20.59.20">
    <property type="match status" value="1"/>
</dbReference>
<evidence type="ECO:0000259" key="10">
    <source>
        <dbReference type="Pfam" id="PF09179"/>
    </source>
</evidence>
<protein>
    <recommendedName>
        <fullName evidence="7">tRNA(Ile)-lysidine synthase</fullName>
        <ecNumber evidence="7">6.3.4.19</ecNumber>
    </recommendedName>
    <alternativeName>
        <fullName evidence="7">tRNA(Ile)-2-lysyl-cytidine synthase</fullName>
    </alternativeName>
    <alternativeName>
        <fullName evidence="7">tRNA(Ile)-lysidine synthetase</fullName>
    </alternativeName>
</protein>
<dbReference type="PANTHER" id="PTHR43033">
    <property type="entry name" value="TRNA(ILE)-LYSIDINE SYNTHASE-RELATED"/>
    <property type="match status" value="1"/>
</dbReference>
<dbReference type="NCBIfam" id="TIGR02432">
    <property type="entry name" value="lysidine_TilS_N"/>
    <property type="match status" value="1"/>
</dbReference>
<keyword evidence="1 7" id="KW-0963">Cytoplasm</keyword>
<comment type="function">
    <text evidence="7">Ligates lysine onto the cytidine present at position 34 of the AUA codon-specific tRNA(Ile) that contains the anticodon CAU, in an ATP-dependent manner. Cytidine is converted to lysidine, thus changing the amino acid specificity of the tRNA from methionine to isoleucine.</text>
</comment>
<dbReference type="HAMAP" id="MF_01161">
    <property type="entry name" value="tRNA_Ile_lys_synt"/>
    <property type="match status" value="1"/>
</dbReference>
<dbReference type="InterPro" id="IPR012094">
    <property type="entry name" value="tRNA_Ile_lys_synt"/>
</dbReference>
<organism evidence="11 12">
    <name type="scientific">Herbiconiux aconitum</name>
    <dbReference type="NCBI Taxonomy" id="2970913"/>
    <lineage>
        <taxon>Bacteria</taxon>
        <taxon>Bacillati</taxon>
        <taxon>Actinomycetota</taxon>
        <taxon>Actinomycetes</taxon>
        <taxon>Micrococcales</taxon>
        <taxon>Microbacteriaceae</taxon>
        <taxon>Herbiconiux</taxon>
    </lineage>
</organism>
<name>A0ABT2GPC3_9MICO</name>
<dbReference type="GO" id="GO:0032267">
    <property type="term" value="F:tRNA(Ile)-lysidine synthase activity"/>
    <property type="evidence" value="ECO:0007669"/>
    <property type="project" value="UniProtKB-EC"/>
</dbReference>
<evidence type="ECO:0000259" key="9">
    <source>
        <dbReference type="Pfam" id="PF01171"/>
    </source>
</evidence>
<dbReference type="InterPro" id="IPR012795">
    <property type="entry name" value="tRNA_Ile_lys_synt_N"/>
</dbReference>
<keyword evidence="4 7" id="KW-0547">Nucleotide-binding</keyword>
<evidence type="ECO:0000256" key="8">
    <source>
        <dbReference type="SAM" id="MobiDB-lite"/>
    </source>
</evidence>
<accession>A0ABT2GPC3</accession>
<evidence type="ECO:0000256" key="3">
    <source>
        <dbReference type="ARBA" id="ARBA00022694"/>
    </source>
</evidence>
<reference evidence="11" key="1">
    <citation type="submission" date="2022-08" db="EMBL/GenBank/DDBJ databases">
        <authorList>
            <person name="Deng Y."/>
            <person name="Han X.-F."/>
            <person name="Zhang Y.-Q."/>
        </authorList>
    </citation>
    <scope>NUCLEOTIDE SEQUENCE</scope>
    <source>
        <strain evidence="11">CPCC 205763</strain>
    </source>
</reference>
<evidence type="ECO:0000313" key="11">
    <source>
        <dbReference type="EMBL" id="MCS5718074.1"/>
    </source>
</evidence>
<dbReference type="RefSeq" id="WP_259507939.1">
    <property type="nucleotide sequence ID" value="NZ_JANLCM010000001.1"/>
</dbReference>
<feature type="domain" description="tRNA(Ile)-lysidine synthase substrate-binding" evidence="10">
    <location>
        <begin position="318"/>
        <end position="375"/>
    </location>
</feature>
<comment type="similarity">
    <text evidence="7">Belongs to the tRNA(Ile)-lysidine synthase family.</text>
</comment>
<dbReference type="InterPro" id="IPR015262">
    <property type="entry name" value="tRNA_Ile_lys_synt_subst-bd"/>
</dbReference>
<feature type="domain" description="tRNA(Ile)-lysidine/2-thiocytidine synthase N-terminal" evidence="9">
    <location>
        <begin position="64"/>
        <end position="262"/>
    </location>
</feature>
<evidence type="ECO:0000256" key="1">
    <source>
        <dbReference type="ARBA" id="ARBA00022490"/>
    </source>
</evidence>
<evidence type="ECO:0000256" key="7">
    <source>
        <dbReference type="HAMAP-Rule" id="MF_01161"/>
    </source>
</evidence>
<comment type="caution">
    <text evidence="11">The sequence shown here is derived from an EMBL/GenBank/DDBJ whole genome shotgun (WGS) entry which is preliminary data.</text>
</comment>
<feature type="binding site" evidence="7">
    <location>
        <begin position="69"/>
        <end position="74"/>
    </location>
    <ligand>
        <name>ATP</name>
        <dbReference type="ChEBI" id="CHEBI:30616"/>
    </ligand>
</feature>
<dbReference type="PANTHER" id="PTHR43033:SF1">
    <property type="entry name" value="TRNA(ILE)-LYSIDINE SYNTHASE-RELATED"/>
    <property type="match status" value="1"/>
</dbReference>
<dbReference type="InterPro" id="IPR011063">
    <property type="entry name" value="TilS/TtcA_N"/>
</dbReference>
<sequence>MEERRPRLTPAIADIRRAVRDALEHLLPVSERRGLRADPENDGAAVRRSGETPSLVGGRRVADVLVALSGGPDSLALAAATAFEAPRAGIRAGAVIVDHGLQEGSDAVAERAAGQARALGLDPVLVSRVEVPRGPASVTGGAEAAARSARYAAIDAALEAAGACAVLLGHTLDDQAETVLLGLARGAGAASLAGMAPFSEPAAPDPHHPHDPTTGVAPGTRIRPLLGIRRAQTEQFCVDSGLDPWHDPHNDSDEFTRVRVRQTVLPLLERELGPGIAEALARTAEQLREDDETLREVAIETIEDLVEHAEAGIAVSAGALAANPAALRNRIIRYVVDSEFGVSLSRTQTLAVGALVTDWHGQKGVDLPGIRVVRQGAFVVFSRADRSGSATTAENG</sequence>
<evidence type="ECO:0000256" key="2">
    <source>
        <dbReference type="ARBA" id="ARBA00022598"/>
    </source>
</evidence>
<feature type="region of interest" description="Disordered" evidence="8">
    <location>
        <begin position="34"/>
        <end position="54"/>
    </location>
</feature>
<dbReference type="Proteomes" id="UP001165584">
    <property type="component" value="Unassembled WGS sequence"/>
</dbReference>
<dbReference type="Gene3D" id="3.40.50.620">
    <property type="entry name" value="HUPs"/>
    <property type="match status" value="1"/>
</dbReference>
<dbReference type="InterPro" id="IPR014729">
    <property type="entry name" value="Rossmann-like_a/b/a_fold"/>
</dbReference>
<keyword evidence="3 7" id="KW-0819">tRNA processing</keyword>
<comment type="catalytic activity">
    <reaction evidence="6 7">
        <text>cytidine(34) in tRNA(Ile2) + L-lysine + ATP = lysidine(34) in tRNA(Ile2) + AMP + diphosphate + H(+)</text>
        <dbReference type="Rhea" id="RHEA:43744"/>
        <dbReference type="Rhea" id="RHEA-COMP:10625"/>
        <dbReference type="Rhea" id="RHEA-COMP:10670"/>
        <dbReference type="ChEBI" id="CHEBI:15378"/>
        <dbReference type="ChEBI" id="CHEBI:30616"/>
        <dbReference type="ChEBI" id="CHEBI:32551"/>
        <dbReference type="ChEBI" id="CHEBI:33019"/>
        <dbReference type="ChEBI" id="CHEBI:82748"/>
        <dbReference type="ChEBI" id="CHEBI:83665"/>
        <dbReference type="ChEBI" id="CHEBI:456215"/>
        <dbReference type="EC" id="6.3.4.19"/>
    </reaction>
</comment>
<keyword evidence="2 7" id="KW-0436">Ligase</keyword>
<dbReference type="Pfam" id="PF09179">
    <property type="entry name" value="TilS"/>
    <property type="match status" value="1"/>
</dbReference>
<keyword evidence="12" id="KW-1185">Reference proteome</keyword>
<dbReference type="Pfam" id="PF01171">
    <property type="entry name" value="ATP_bind_3"/>
    <property type="match status" value="1"/>
</dbReference>
<evidence type="ECO:0000313" key="12">
    <source>
        <dbReference type="Proteomes" id="UP001165584"/>
    </source>
</evidence>
<dbReference type="EC" id="6.3.4.19" evidence="7"/>
<evidence type="ECO:0000256" key="5">
    <source>
        <dbReference type="ARBA" id="ARBA00022840"/>
    </source>
</evidence>
<gene>
    <name evidence="7 11" type="primary">tilS</name>
    <name evidence="11" type="ORF">N1027_07985</name>
</gene>
<dbReference type="CDD" id="cd01992">
    <property type="entry name" value="TilS_N"/>
    <property type="match status" value="1"/>
</dbReference>
<comment type="subcellular location">
    <subcellularLocation>
        <location evidence="7">Cytoplasm</location>
    </subcellularLocation>
</comment>
<keyword evidence="5 7" id="KW-0067">ATP-binding</keyword>
<dbReference type="EMBL" id="JANLCM010000001">
    <property type="protein sequence ID" value="MCS5718074.1"/>
    <property type="molecule type" value="Genomic_DNA"/>
</dbReference>
<evidence type="ECO:0000256" key="6">
    <source>
        <dbReference type="ARBA" id="ARBA00048539"/>
    </source>
</evidence>
<dbReference type="SUPFAM" id="SSF82829">
    <property type="entry name" value="MesJ substrate recognition domain-like"/>
    <property type="match status" value="1"/>
</dbReference>
<dbReference type="SUPFAM" id="SSF52402">
    <property type="entry name" value="Adenine nucleotide alpha hydrolases-like"/>
    <property type="match status" value="1"/>
</dbReference>
<proteinExistence type="inferred from homology"/>
<evidence type="ECO:0000256" key="4">
    <source>
        <dbReference type="ARBA" id="ARBA00022741"/>
    </source>
</evidence>
<comment type="domain">
    <text evidence="7">The N-terminal region contains the highly conserved SGGXDS motif, predicted to be a P-loop motif involved in ATP binding.</text>
</comment>